<dbReference type="EMBL" id="SJPN01000007">
    <property type="protein sequence ID" value="TWT94507.1"/>
    <property type="molecule type" value="Genomic_DNA"/>
</dbReference>
<gene>
    <name evidence="1" type="ORF">Pla52n_53280</name>
</gene>
<dbReference type="GO" id="GO:0005524">
    <property type="term" value="F:ATP binding"/>
    <property type="evidence" value="ECO:0007669"/>
    <property type="project" value="InterPro"/>
</dbReference>
<dbReference type="OrthoDB" id="8525901at2"/>
<reference evidence="1 2" key="1">
    <citation type="submission" date="2019-02" db="EMBL/GenBank/DDBJ databases">
        <title>Deep-cultivation of Planctomycetes and their phenomic and genomic characterization uncovers novel biology.</title>
        <authorList>
            <person name="Wiegand S."/>
            <person name="Jogler M."/>
            <person name="Boedeker C."/>
            <person name="Pinto D."/>
            <person name="Vollmers J."/>
            <person name="Rivas-Marin E."/>
            <person name="Kohn T."/>
            <person name="Peeters S.H."/>
            <person name="Heuer A."/>
            <person name="Rast P."/>
            <person name="Oberbeckmann S."/>
            <person name="Bunk B."/>
            <person name="Jeske O."/>
            <person name="Meyerdierks A."/>
            <person name="Storesund J.E."/>
            <person name="Kallscheuer N."/>
            <person name="Luecker S."/>
            <person name="Lage O.M."/>
            <person name="Pohl T."/>
            <person name="Merkel B.J."/>
            <person name="Hornburger P."/>
            <person name="Mueller R.-W."/>
            <person name="Bruemmer F."/>
            <person name="Labrenz M."/>
            <person name="Spormann A.M."/>
            <person name="Op Den Camp H."/>
            <person name="Overmann J."/>
            <person name="Amann R."/>
            <person name="Jetten M.S.M."/>
            <person name="Mascher T."/>
            <person name="Medema M.H."/>
            <person name="Devos D.P."/>
            <person name="Kaster A.-K."/>
            <person name="Ovreas L."/>
            <person name="Rohde M."/>
            <person name="Galperin M.Y."/>
            <person name="Jogler C."/>
        </authorList>
    </citation>
    <scope>NUCLEOTIDE SEQUENCE [LARGE SCALE GENOMIC DNA]</scope>
    <source>
        <strain evidence="1 2">Pla52n</strain>
    </source>
</reference>
<dbReference type="Proteomes" id="UP000320176">
    <property type="component" value="Unassembled WGS sequence"/>
</dbReference>
<organism evidence="1 2">
    <name type="scientific">Stieleria varia</name>
    <dbReference type="NCBI Taxonomy" id="2528005"/>
    <lineage>
        <taxon>Bacteria</taxon>
        <taxon>Pseudomonadati</taxon>
        <taxon>Planctomycetota</taxon>
        <taxon>Planctomycetia</taxon>
        <taxon>Pirellulales</taxon>
        <taxon>Pirellulaceae</taxon>
        <taxon>Stieleria</taxon>
    </lineage>
</organism>
<evidence type="ECO:0000313" key="1">
    <source>
        <dbReference type="EMBL" id="TWT94507.1"/>
    </source>
</evidence>
<dbReference type="PANTHER" id="PTHR42280:SF1">
    <property type="entry name" value="CITG FAMILY PROTEIN"/>
    <property type="match status" value="1"/>
</dbReference>
<protein>
    <submittedName>
        <fullName evidence="1">ATP:dephospho-CoA triphosphoribosyl transferase</fullName>
    </submittedName>
</protein>
<keyword evidence="1" id="KW-0808">Transferase</keyword>
<dbReference type="Pfam" id="PF01874">
    <property type="entry name" value="CitG"/>
    <property type="match status" value="1"/>
</dbReference>
<name>A0A5C6A553_9BACT</name>
<dbReference type="GO" id="GO:0046917">
    <property type="term" value="F:triphosphoribosyl-dephospho-CoA synthase activity"/>
    <property type="evidence" value="ECO:0007669"/>
    <property type="project" value="InterPro"/>
</dbReference>
<dbReference type="Gene3D" id="1.10.4200.10">
    <property type="entry name" value="Triphosphoribosyl-dephospho-CoA protein"/>
    <property type="match status" value="1"/>
</dbReference>
<keyword evidence="2" id="KW-1185">Reference proteome</keyword>
<dbReference type="PANTHER" id="PTHR42280">
    <property type="entry name" value="CITG FAMILY PROTEIN"/>
    <property type="match status" value="1"/>
</dbReference>
<proteinExistence type="predicted"/>
<sequence length="305" mass="32624">MNQSTGSSLSNQDPLDLLRPECQTPADAVRWACVLEATAPKAGNVYPGRPFPDLSHSDFVTAAQLTASAIESTQALGFASWVLAAAQSVQSNCGSNVNLGILLLLGPLVECDRRHSVAHPSDPRTQSIWRDGMASVLTDVTAAESLLVFDAIRVANPGGMGTTETMDVNSPSPAEPVDLVAAMHLAQRRDRIARQYATGFSDLLDIVVPVVHDAIIDRGDVLGGIADAHLRLLASEPDSLIERKHGPEIAKQVRCMAAAVDLQSPSQREEFDRILRGNNEVFSQRCNPGTTADLIAAALYVLLRT</sequence>
<evidence type="ECO:0000313" key="2">
    <source>
        <dbReference type="Proteomes" id="UP000320176"/>
    </source>
</evidence>
<accession>A0A5C6A553</accession>
<dbReference type="InterPro" id="IPR002736">
    <property type="entry name" value="CitG"/>
</dbReference>
<dbReference type="AlphaFoldDB" id="A0A5C6A553"/>
<comment type="caution">
    <text evidence="1">The sequence shown here is derived from an EMBL/GenBank/DDBJ whole genome shotgun (WGS) entry which is preliminary data.</text>
</comment>
<dbReference type="RefSeq" id="WP_146522361.1">
    <property type="nucleotide sequence ID" value="NZ_CP151726.1"/>
</dbReference>